<reference evidence="4 5" key="1">
    <citation type="submission" date="2014-02" db="EMBL/GenBank/DDBJ databases">
        <title>Kosmotoga genome sequencing.</title>
        <authorList>
            <person name="Pollo S.M."/>
            <person name="Charchuk R."/>
            <person name="Nesbo C.L."/>
        </authorList>
    </citation>
    <scope>NUCLEOTIDE SEQUENCE [LARGE SCALE GENOMIC DNA]</scope>
    <source>
        <strain evidence="4 5">S304</strain>
    </source>
</reference>
<dbReference type="PROSITE" id="PS51668">
    <property type="entry name" value="TSAA_2"/>
    <property type="match status" value="1"/>
</dbReference>
<dbReference type="PATRIC" id="fig|1453497.3.peg.57"/>
<dbReference type="PANTHER" id="PTHR12818">
    <property type="entry name" value="TRNA (ADENINE(37)-N6)-METHYLTRANSFERASE"/>
    <property type="match status" value="1"/>
</dbReference>
<dbReference type="RefSeq" id="WP_068347573.1">
    <property type="nucleotide sequence ID" value="NZ_JFHK01000010.1"/>
</dbReference>
<sequence>MNCIVYKPIGIVHSPYTEKSQAPRQGTLNEDPEFVIEVFQDFSEGLDGIERYEYLIVLCHFHQSQFRELKIFPHGSNEKRGVFATRSPNHPNPIAFSVVKLIRREGNSLVVKCMDAINGTPVLDVKPYIPSLDSKP</sequence>
<gene>
    <name evidence="4" type="ORF">AT15_00250</name>
</gene>
<evidence type="ECO:0000313" key="4">
    <source>
        <dbReference type="EMBL" id="OAA30392.1"/>
    </source>
</evidence>
<dbReference type="NCBIfam" id="TIGR00104">
    <property type="entry name" value="tRNA_TsaA"/>
    <property type="match status" value="1"/>
</dbReference>
<dbReference type="SUPFAM" id="SSF118196">
    <property type="entry name" value="YaeB-like"/>
    <property type="match status" value="1"/>
</dbReference>
<dbReference type="EMBL" id="JFHK01000010">
    <property type="protein sequence ID" value="OAA30392.1"/>
    <property type="molecule type" value="Genomic_DNA"/>
</dbReference>
<accession>A0A176K0Q6</accession>
<protein>
    <recommendedName>
        <fullName evidence="3">TsaA-like domain-containing protein</fullName>
    </recommendedName>
</protein>
<evidence type="ECO:0000256" key="2">
    <source>
        <dbReference type="ARBA" id="ARBA00033753"/>
    </source>
</evidence>
<dbReference type="Pfam" id="PF01980">
    <property type="entry name" value="TrmO_N"/>
    <property type="match status" value="1"/>
</dbReference>
<organism evidence="4 5">
    <name type="scientific">Kosmotoga arenicorallina S304</name>
    <dbReference type="NCBI Taxonomy" id="1453497"/>
    <lineage>
        <taxon>Bacteria</taxon>
        <taxon>Thermotogati</taxon>
        <taxon>Thermotogota</taxon>
        <taxon>Thermotogae</taxon>
        <taxon>Kosmotogales</taxon>
        <taxon>Kosmotogaceae</taxon>
        <taxon>Kosmotoga</taxon>
    </lineage>
</organism>
<dbReference type="Proteomes" id="UP000077339">
    <property type="component" value="Unassembled WGS sequence"/>
</dbReference>
<feature type="domain" description="TsaA-like" evidence="3">
    <location>
        <begin position="6"/>
        <end position="136"/>
    </location>
</feature>
<evidence type="ECO:0000259" key="3">
    <source>
        <dbReference type="PROSITE" id="PS51668"/>
    </source>
</evidence>
<dbReference type="InterPro" id="IPR036414">
    <property type="entry name" value="YaeB_N_sf"/>
</dbReference>
<dbReference type="InterPro" id="IPR036413">
    <property type="entry name" value="YaeB-like_sf"/>
</dbReference>
<keyword evidence="5" id="KW-1185">Reference proteome</keyword>
<keyword evidence="1" id="KW-0949">S-adenosyl-L-methionine</keyword>
<dbReference type="AlphaFoldDB" id="A0A176K0Q6"/>
<proteinExistence type="inferred from homology"/>
<dbReference type="InterPro" id="IPR040372">
    <property type="entry name" value="YaeB-like"/>
</dbReference>
<evidence type="ECO:0000313" key="5">
    <source>
        <dbReference type="Proteomes" id="UP000077339"/>
    </source>
</evidence>
<name>A0A176K0Q6_9BACT</name>
<dbReference type="PANTHER" id="PTHR12818:SF0">
    <property type="entry name" value="TRNA (ADENINE(37)-N6)-METHYLTRANSFERASE"/>
    <property type="match status" value="1"/>
</dbReference>
<dbReference type="CDD" id="cd09281">
    <property type="entry name" value="UPF0066"/>
    <property type="match status" value="1"/>
</dbReference>
<dbReference type="InterPro" id="IPR023370">
    <property type="entry name" value="TrmO-like_N"/>
</dbReference>
<evidence type="ECO:0000256" key="1">
    <source>
        <dbReference type="ARBA" id="ARBA00022691"/>
    </source>
</evidence>
<comment type="similarity">
    <text evidence="2">Belongs to the tRNA methyltransferase O family.</text>
</comment>
<comment type="caution">
    <text evidence="4">The sequence shown here is derived from an EMBL/GenBank/DDBJ whole genome shotgun (WGS) entry which is preliminary data.</text>
</comment>
<dbReference type="STRING" id="1453497.AT15_00250"/>
<dbReference type="Gene3D" id="2.40.30.70">
    <property type="entry name" value="YaeB-like"/>
    <property type="match status" value="1"/>
</dbReference>